<feature type="region of interest" description="Disordered" evidence="6">
    <location>
        <begin position="345"/>
        <end position="437"/>
    </location>
</feature>
<protein>
    <recommendedName>
        <fullName evidence="7">CobW C-terminal domain-containing protein</fullName>
    </recommendedName>
</protein>
<evidence type="ECO:0000256" key="4">
    <source>
        <dbReference type="ARBA" id="ARBA00034320"/>
    </source>
</evidence>
<dbReference type="EMBL" id="KN847321">
    <property type="protein sequence ID" value="KIW52838.1"/>
    <property type="molecule type" value="Genomic_DNA"/>
</dbReference>
<feature type="compositionally biased region" description="Polar residues" evidence="6">
    <location>
        <begin position="1"/>
        <end position="18"/>
    </location>
</feature>
<dbReference type="OrthoDB" id="272672at2759"/>
<feature type="compositionally biased region" description="Basic and acidic residues" evidence="6">
    <location>
        <begin position="406"/>
        <end position="415"/>
    </location>
</feature>
<feature type="compositionally biased region" description="Acidic residues" evidence="6">
    <location>
        <begin position="381"/>
        <end position="405"/>
    </location>
</feature>
<dbReference type="PANTHER" id="PTHR43603:SF1">
    <property type="entry name" value="ZINC-REGULATED GTPASE METALLOPROTEIN ACTIVATOR 1"/>
    <property type="match status" value="1"/>
</dbReference>
<dbReference type="STRING" id="348802.A0A0D2EBU5"/>
<dbReference type="AlphaFoldDB" id="A0A0D2EBU5"/>
<dbReference type="RefSeq" id="XP_013313423.1">
    <property type="nucleotide sequence ID" value="XM_013457969.1"/>
</dbReference>
<dbReference type="SMART" id="SM00833">
    <property type="entry name" value="CobW_C"/>
    <property type="match status" value="1"/>
</dbReference>
<keyword evidence="9" id="KW-1185">Reference proteome</keyword>
<gene>
    <name evidence="8" type="ORF">PV05_08454</name>
</gene>
<evidence type="ECO:0000256" key="2">
    <source>
        <dbReference type="ARBA" id="ARBA00022801"/>
    </source>
</evidence>
<name>A0A0D2EBU5_9EURO</name>
<feature type="region of interest" description="Disordered" evidence="6">
    <location>
        <begin position="1"/>
        <end position="22"/>
    </location>
</feature>
<dbReference type="InterPro" id="IPR011629">
    <property type="entry name" value="CobW-like_C"/>
</dbReference>
<evidence type="ECO:0000256" key="3">
    <source>
        <dbReference type="ARBA" id="ARBA00023186"/>
    </source>
</evidence>
<evidence type="ECO:0000313" key="8">
    <source>
        <dbReference type="EMBL" id="KIW52838.1"/>
    </source>
</evidence>
<organism evidence="8 9">
    <name type="scientific">Exophiala xenobiotica</name>
    <dbReference type="NCBI Taxonomy" id="348802"/>
    <lineage>
        <taxon>Eukaryota</taxon>
        <taxon>Fungi</taxon>
        <taxon>Dikarya</taxon>
        <taxon>Ascomycota</taxon>
        <taxon>Pezizomycotina</taxon>
        <taxon>Eurotiomycetes</taxon>
        <taxon>Chaetothyriomycetidae</taxon>
        <taxon>Chaetothyriales</taxon>
        <taxon>Herpotrichiellaceae</taxon>
        <taxon>Exophiala</taxon>
    </lineage>
</organism>
<dbReference type="Gene3D" id="3.30.1220.10">
    <property type="entry name" value="CobW-like, C-terminal domain"/>
    <property type="match status" value="1"/>
</dbReference>
<accession>A0A0D2EBU5</accession>
<evidence type="ECO:0000259" key="7">
    <source>
        <dbReference type="SMART" id="SM00833"/>
    </source>
</evidence>
<dbReference type="GO" id="GO:0000166">
    <property type="term" value="F:nucleotide binding"/>
    <property type="evidence" value="ECO:0007669"/>
    <property type="project" value="UniProtKB-KW"/>
</dbReference>
<dbReference type="Gene3D" id="3.40.50.300">
    <property type="entry name" value="P-loop containing nucleotide triphosphate hydrolases"/>
    <property type="match status" value="1"/>
</dbReference>
<feature type="domain" description="CobW C-terminal" evidence="7">
    <location>
        <begin position="315"/>
        <end position="575"/>
    </location>
</feature>
<comment type="catalytic activity">
    <reaction evidence="5">
        <text>GTP + H2O = GDP + phosphate + H(+)</text>
        <dbReference type="Rhea" id="RHEA:19669"/>
        <dbReference type="ChEBI" id="CHEBI:15377"/>
        <dbReference type="ChEBI" id="CHEBI:15378"/>
        <dbReference type="ChEBI" id="CHEBI:37565"/>
        <dbReference type="ChEBI" id="CHEBI:43474"/>
        <dbReference type="ChEBI" id="CHEBI:58189"/>
    </reaction>
    <physiologicalReaction direction="left-to-right" evidence="5">
        <dbReference type="Rhea" id="RHEA:19670"/>
    </physiologicalReaction>
</comment>
<evidence type="ECO:0000313" key="9">
    <source>
        <dbReference type="Proteomes" id="UP000054342"/>
    </source>
</evidence>
<dbReference type="InterPro" id="IPR003495">
    <property type="entry name" value="CobW/HypB/UreG_nucleotide-bd"/>
</dbReference>
<dbReference type="Pfam" id="PF07683">
    <property type="entry name" value="CobW_C"/>
    <property type="match status" value="1"/>
</dbReference>
<comment type="similarity">
    <text evidence="4">Belongs to the SIMIBI class G3E GTPase family. ZNG1 subfamily.</text>
</comment>
<dbReference type="GO" id="GO:0016787">
    <property type="term" value="F:hydrolase activity"/>
    <property type="evidence" value="ECO:0007669"/>
    <property type="project" value="UniProtKB-KW"/>
</dbReference>
<keyword evidence="1" id="KW-0547">Nucleotide-binding</keyword>
<dbReference type="GeneID" id="25330362"/>
<dbReference type="Pfam" id="PF02492">
    <property type="entry name" value="cobW"/>
    <property type="match status" value="2"/>
</dbReference>
<feature type="compositionally biased region" description="Polar residues" evidence="6">
    <location>
        <begin position="369"/>
        <end position="380"/>
    </location>
</feature>
<dbReference type="Proteomes" id="UP000054342">
    <property type="component" value="Unassembled WGS sequence"/>
</dbReference>
<evidence type="ECO:0000256" key="1">
    <source>
        <dbReference type="ARBA" id="ARBA00022741"/>
    </source>
</evidence>
<dbReference type="SUPFAM" id="SSF90002">
    <property type="entry name" value="Hypothetical protein YjiA, C-terminal domain"/>
    <property type="match status" value="1"/>
</dbReference>
<dbReference type="InterPro" id="IPR036627">
    <property type="entry name" value="CobW-likC_sf"/>
</dbReference>
<evidence type="ECO:0000256" key="5">
    <source>
        <dbReference type="ARBA" id="ARBA00049117"/>
    </source>
</evidence>
<keyword evidence="2" id="KW-0378">Hydrolase</keyword>
<dbReference type="SUPFAM" id="SSF52540">
    <property type="entry name" value="P-loop containing nucleoside triphosphate hydrolases"/>
    <property type="match status" value="1"/>
</dbReference>
<dbReference type="PANTHER" id="PTHR43603">
    <property type="entry name" value="COBW DOMAIN-CONTAINING PROTEIN DDB_G0274527"/>
    <property type="match status" value="1"/>
</dbReference>
<sequence length="634" mass="71257">MAVRTRQMSKSDTSSPPTVSREPIPVTLLSGFLGSGKTTLLKHVLTSDQHSLRIAVIVNDMAALNIDASLIKRHVVSQTQERLIQMENGCICCTLRGDLLEELARLARSGECEYILIESTGISEPMQVAETFTEEFAQAMIDAANDGSMQGQQDDERVLKEIADLGGLQKIVKLDTLITVVDAFNFFQNFSTTEFITDRWGKEGVDPEDERTVTDLMVDQIEFANTIILNKADSVDNPTRLRVRGIIQQLNPAAKVFEANFSKVDVQEIIGTKTFSFEKAATSMGWLQSLHDLSKREINGQIKIGPKPETEEYGISSFVYRARRPFNPRRLYRLIHDKFVIMEGQIQDQEDNGNDDEMDVDDAEHSPETDGSNDTRANSEADSEGADEDIPSDISEEVEEEEESEDFTKSVKPEVCRSPFLTPEPRRPEVLSSASSSPFDSFPILSSHVCRPARLQNVEKSRHTHHVNCALQVVVRNKKSHPIFSGLLRSKGFFWLATRPDLHGEWSQAGTMLTLQGGGPWFCTLDDADWPTDTDTRASIQADFAEPWGDRRQEIVFIGEKLDHAGLTAEFDRCLLSDREMNKWERIMKSSEDKEAVHDRLAQVFEDGFEDWPELVHDEEGEGHGHSHSHAHGH</sequence>
<proteinExistence type="inferred from homology"/>
<keyword evidence="3" id="KW-0143">Chaperone</keyword>
<evidence type="ECO:0000256" key="6">
    <source>
        <dbReference type="SAM" id="MobiDB-lite"/>
    </source>
</evidence>
<reference evidence="8 9" key="1">
    <citation type="submission" date="2015-01" db="EMBL/GenBank/DDBJ databases">
        <title>The Genome Sequence of Exophiala xenobiotica CBS118157.</title>
        <authorList>
            <consortium name="The Broad Institute Genomics Platform"/>
            <person name="Cuomo C."/>
            <person name="de Hoog S."/>
            <person name="Gorbushina A."/>
            <person name="Stielow B."/>
            <person name="Teixiera M."/>
            <person name="Abouelleil A."/>
            <person name="Chapman S.B."/>
            <person name="Priest M."/>
            <person name="Young S.K."/>
            <person name="Wortman J."/>
            <person name="Nusbaum C."/>
            <person name="Birren B."/>
        </authorList>
    </citation>
    <scope>NUCLEOTIDE SEQUENCE [LARGE SCALE GENOMIC DNA]</scope>
    <source>
        <strain evidence="8 9">CBS 118157</strain>
    </source>
</reference>
<feature type="compositionally biased region" description="Acidic residues" evidence="6">
    <location>
        <begin position="348"/>
        <end position="362"/>
    </location>
</feature>
<dbReference type="InterPro" id="IPR051927">
    <property type="entry name" value="Zn_Chap_cDPG_Synth"/>
</dbReference>
<dbReference type="InterPro" id="IPR027417">
    <property type="entry name" value="P-loop_NTPase"/>
</dbReference>
<dbReference type="CDD" id="cd03112">
    <property type="entry name" value="CobW-like"/>
    <property type="match status" value="1"/>
</dbReference>